<protein>
    <submittedName>
        <fullName evidence="1">Uncharacterized protein</fullName>
    </submittedName>
</protein>
<accession>S4NTV4</accession>
<feature type="non-terminal residue" evidence="1">
    <location>
        <position position="1"/>
    </location>
</feature>
<proteinExistence type="predicted"/>
<evidence type="ECO:0000313" key="1">
    <source>
        <dbReference type="EMBL" id="JAA82231.1"/>
    </source>
</evidence>
<dbReference type="AlphaFoldDB" id="S4NTV4"/>
<reference evidence="1" key="1">
    <citation type="journal article" date="2013" name="BMC Genomics">
        <title>Unscrambling butterfly oogenesis.</title>
        <authorList>
            <person name="Carter J.M."/>
            <person name="Baker S.C."/>
            <person name="Pink R."/>
            <person name="Carter D.R."/>
            <person name="Collins A."/>
            <person name="Tomlin J."/>
            <person name="Gibbs M."/>
            <person name="Breuker C.J."/>
        </authorList>
    </citation>
    <scope>NUCLEOTIDE SEQUENCE</scope>
    <source>
        <tissue evidence="1">Ovary</tissue>
    </source>
</reference>
<organism evidence="1">
    <name type="scientific">Pararge aegeria</name>
    <name type="common">speckled wood butterfly</name>
    <dbReference type="NCBI Taxonomy" id="116150"/>
    <lineage>
        <taxon>Eukaryota</taxon>
        <taxon>Metazoa</taxon>
        <taxon>Ecdysozoa</taxon>
        <taxon>Arthropoda</taxon>
        <taxon>Hexapoda</taxon>
        <taxon>Insecta</taxon>
        <taxon>Pterygota</taxon>
        <taxon>Neoptera</taxon>
        <taxon>Endopterygota</taxon>
        <taxon>Lepidoptera</taxon>
        <taxon>Glossata</taxon>
        <taxon>Ditrysia</taxon>
        <taxon>Papilionoidea</taxon>
        <taxon>Nymphalidae</taxon>
        <taxon>Satyrinae</taxon>
        <taxon>Satyrini</taxon>
        <taxon>Parargina</taxon>
        <taxon>Pararge</taxon>
    </lineage>
</organism>
<reference evidence="1" key="2">
    <citation type="submission" date="2013-05" db="EMBL/GenBank/DDBJ databases">
        <authorList>
            <person name="Carter J.-M."/>
            <person name="Baker S.C."/>
            <person name="Pink R."/>
            <person name="Carter D.R.F."/>
            <person name="Collins A."/>
            <person name="Tomlin J."/>
            <person name="Gibbs M."/>
            <person name="Breuker C.J."/>
        </authorList>
    </citation>
    <scope>NUCLEOTIDE SEQUENCE</scope>
    <source>
        <tissue evidence="1">Ovary</tissue>
    </source>
</reference>
<dbReference type="EMBL" id="GAIX01010329">
    <property type="protein sequence ID" value="JAA82231.1"/>
    <property type="molecule type" value="Transcribed_RNA"/>
</dbReference>
<name>S4NTV4_9NEOP</name>
<sequence>YSVSSHRGLTDEFPCFSILVHEACANGAAMLTTVFEIIKTFSNYNKAIINTFRKYSMEMKAYVILVSGNPGKTEAETSLNKQRGLIKSDLKV</sequence>